<feature type="chain" id="PRO_5045309476" evidence="2">
    <location>
        <begin position="29"/>
        <end position="786"/>
    </location>
</feature>
<dbReference type="PROSITE" id="PS00785">
    <property type="entry name" value="5_NUCLEOTIDASE_1"/>
    <property type="match status" value="1"/>
</dbReference>
<dbReference type="InterPro" id="IPR006146">
    <property type="entry name" value="5'-Nucleotdase_CS"/>
</dbReference>
<evidence type="ECO:0000313" key="7">
    <source>
        <dbReference type="Proteomes" id="UP001377337"/>
    </source>
</evidence>
<evidence type="ECO:0000259" key="3">
    <source>
        <dbReference type="Pfam" id="PF00149"/>
    </source>
</evidence>
<dbReference type="PRINTS" id="PR01607">
    <property type="entry name" value="APYRASEFAMLY"/>
</dbReference>
<dbReference type="EMBL" id="CP147407">
    <property type="protein sequence ID" value="WXB96592.1"/>
    <property type="molecule type" value="Genomic_DNA"/>
</dbReference>
<dbReference type="InterPro" id="IPR008334">
    <property type="entry name" value="5'-Nucleotdase_C"/>
</dbReference>
<dbReference type="Gene3D" id="3.60.21.10">
    <property type="match status" value="1"/>
</dbReference>
<dbReference type="SUPFAM" id="SSF56300">
    <property type="entry name" value="Metallo-dependent phosphatases"/>
    <property type="match status" value="1"/>
</dbReference>
<feature type="domain" description="Calcineurin-like phosphoesterase" evidence="3">
    <location>
        <begin position="280"/>
        <end position="494"/>
    </location>
</feature>
<dbReference type="InterPro" id="IPR029052">
    <property type="entry name" value="Metallo-depent_PP-like"/>
</dbReference>
<dbReference type="Proteomes" id="UP001377337">
    <property type="component" value="Chromosome"/>
</dbReference>
<dbReference type="Pfam" id="PF02872">
    <property type="entry name" value="5_nucleotid_C"/>
    <property type="match status" value="1"/>
</dbReference>
<feature type="domain" description="5'-Nucleotidase C-terminal" evidence="4">
    <location>
        <begin position="579"/>
        <end position="742"/>
    </location>
</feature>
<name>A0ABZ2NHC0_9BACI</name>
<keyword evidence="1 2" id="KW-0732">Signal</keyword>
<proteinExistence type="predicted"/>
<dbReference type="InterPro" id="IPR036907">
    <property type="entry name" value="5'-Nucleotdase_C_sf"/>
</dbReference>
<evidence type="ECO:0000256" key="2">
    <source>
        <dbReference type="SAM" id="SignalP"/>
    </source>
</evidence>
<evidence type="ECO:0000313" key="6">
    <source>
        <dbReference type="EMBL" id="WXB96592.1"/>
    </source>
</evidence>
<gene>
    <name evidence="6" type="ORF">WCV65_18980</name>
</gene>
<dbReference type="Pfam" id="PF00149">
    <property type="entry name" value="Metallophos"/>
    <property type="match status" value="1"/>
</dbReference>
<dbReference type="SUPFAM" id="SSF55816">
    <property type="entry name" value="5'-nucleotidase (syn. UDP-sugar hydrolase), C-terminal domain"/>
    <property type="match status" value="1"/>
</dbReference>
<dbReference type="RefSeq" id="WP_338778674.1">
    <property type="nucleotide sequence ID" value="NZ_CP147407.1"/>
</dbReference>
<accession>A0ABZ2NHC0</accession>
<evidence type="ECO:0000256" key="1">
    <source>
        <dbReference type="ARBA" id="ARBA00022729"/>
    </source>
</evidence>
<feature type="domain" description="SbsC C-terminal" evidence="5">
    <location>
        <begin position="53"/>
        <end position="181"/>
    </location>
</feature>
<dbReference type="InterPro" id="IPR041378">
    <property type="entry name" value="S-layer_SbsC_C"/>
</dbReference>
<feature type="signal peptide" evidence="2">
    <location>
        <begin position="1"/>
        <end position="28"/>
    </location>
</feature>
<reference evidence="6 7" key="1">
    <citation type="submission" date="2024-02" db="EMBL/GenBank/DDBJ databases">
        <title>Seven novel Bacillus-like species.</title>
        <authorList>
            <person name="Liu G."/>
        </authorList>
    </citation>
    <scope>NUCLEOTIDE SEQUENCE [LARGE SCALE GENOMIC DNA]</scope>
    <source>
        <strain evidence="6 7">FJAT-52054</strain>
    </source>
</reference>
<sequence length="786" mass="85801">MSKSKFLKSSIAAAAAASTVVAVNPVQAASSSKAEQAVKNAEFYSNSLSTFYKVDESGDLLLSPSILKSYNNSKEAISAARNEVSKLSSPRIKRLMNDRLEFSEIQRLRAAYIIDAVKYGEKLDSARYKVKADFLVLSPSELRRAYDDLRKQTMQLEKMVSKVYGPKSREVVNTRFVLPAKLTTESFSYEMTRYDYHQKAKAALSAKDQGTADKMFAIISMLETKGADLRAELTKLYPDNQLLKEFYSLIDASLEPALMKEKMDLRTQYKVLFPTNFELSVLHTNDTHANLDRAPRLATSIKETRAIKKNSVLLNAGDVFSGTLYFNEFKGQADLELMNLLDYDAMTFGNHEFDLGTVVLSDFVKKAKFPFVSANVDFSKDANMKAYAGSDVSAEPKDGQAYRAIVKNIDGERVGIFGLTTAETSTISSPGKDVVFEDYIAEAKEAVKQLEAQGINKIVALTHIGYQDGGGDNDVTLAKEVEGIDVIVGGHSHTMLSAPVMDNTGAEPTVIVQTGELSKNLGVLDVEFDTKGKVIKQAGKLIDIDQKSGDQFVIKEDEEAASVLNTKYRPAIDKVKNEVVAKSEVALNGVRADVRTKETNLGNLIADGMLARAKTINPKTVMAVQNGGGIRESIDAGDVTMGEILTVLPFGNSLAIMNLKGDEIKAALEHSVELAPKEAGAFLHVAGMKFTYDSTKPAGQRVVKVEVKEDGTNYTALDPAKTYSVATNAFTAAGGDNYTMFKKAYDEGRVSEPGFTDWETFSQYLKANPGIKPAVEGRIIDQSAGK</sequence>
<dbReference type="InterPro" id="IPR004843">
    <property type="entry name" value="Calcineurin-like_PHP"/>
</dbReference>
<dbReference type="Pfam" id="PF18058">
    <property type="entry name" value="SbsC_C"/>
    <property type="match status" value="1"/>
</dbReference>
<keyword evidence="7" id="KW-1185">Reference proteome</keyword>
<dbReference type="PANTHER" id="PTHR11575:SF24">
    <property type="entry name" value="5'-NUCLEOTIDASE"/>
    <property type="match status" value="1"/>
</dbReference>
<organism evidence="6 7">
    <name type="scientific">Metabacillus sediminis</name>
    <dbReference type="NCBI Taxonomy" id="3117746"/>
    <lineage>
        <taxon>Bacteria</taxon>
        <taxon>Bacillati</taxon>
        <taxon>Bacillota</taxon>
        <taxon>Bacilli</taxon>
        <taxon>Bacillales</taxon>
        <taxon>Bacillaceae</taxon>
        <taxon>Metabacillus</taxon>
    </lineage>
</organism>
<dbReference type="Gene3D" id="3.90.780.10">
    <property type="entry name" value="5'-Nucleotidase, C-terminal domain"/>
    <property type="match status" value="1"/>
</dbReference>
<dbReference type="PANTHER" id="PTHR11575">
    <property type="entry name" value="5'-NUCLEOTIDASE-RELATED"/>
    <property type="match status" value="1"/>
</dbReference>
<protein>
    <submittedName>
        <fullName evidence="6">5'-nucleotidase C-terminal domain-containing protein</fullName>
    </submittedName>
</protein>
<dbReference type="InterPro" id="IPR006179">
    <property type="entry name" value="5_nucleotidase/apyrase"/>
</dbReference>
<evidence type="ECO:0000259" key="4">
    <source>
        <dbReference type="Pfam" id="PF02872"/>
    </source>
</evidence>
<evidence type="ECO:0000259" key="5">
    <source>
        <dbReference type="Pfam" id="PF18058"/>
    </source>
</evidence>